<proteinExistence type="predicted"/>
<dbReference type="OrthoDB" id="8082024at2"/>
<evidence type="ECO:0000313" key="1">
    <source>
        <dbReference type="EMBL" id="SFK77284.1"/>
    </source>
</evidence>
<evidence type="ECO:0000313" key="2">
    <source>
        <dbReference type="Proteomes" id="UP000323300"/>
    </source>
</evidence>
<protein>
    <submittedName>
        <fullName evidence="1">Uncharacterized protein</fullName>
    </submittedName>
</protein>
<keyword evidence="2" id="KW-1185">Reference proteome</keyword>
<sequence length="231" mass="26066">MRHAPSVPEIVRVDTSSLNSAVAHLISALEPTGGNFNYLDGTKRVRSAHKGLHDLKALMSASPSRAKMVGHAHNMDVVRLAAPNAFGRKTSVFNLPPRKLPYGGDRLASYRLPFFFVEEGSVKGYFLQPRKNTHFTTEQYGLMATVVKRNLLDTEFYGERVEFEVVDVSRKVNDNERSLSVYTLSELQLWSEADVAQHFRVVAAALNIIEDEQLVKKVRRPLRDKELPLFD</sequence>
<dbReference type="RefSeq" id="WP_149761839.1">
    <property type="nucleotide sequence ID" value="NZ_BSPE01000004.1"/>
</dbReference>
<dbReference type="AlphaFoldDB" id="A0A1I4C813"/>
<gene>
    <name evidence="1" type="ORF">SAMN04488498_11280</name>
</gene>
<name>A0A1I4C813_9HYPH</name>
<reference evidence="1 2" key="1">
    <citation type="submission" date="2016-10" db="EMBL/GenBank/DDBJ databases">
        <authorList>
            <person name="Varghese N."/>
            <person name="Submissions S."/>
        </authorList>
    </citation>
    <scope>NUCLEOTIDE SEQUENCE [LARGE SCALE GENOMIC DNA]</scope>
    <source>
        <strain evidence="1 2">DSM 21822</strain>
    </source>
</reference>
<accession>A0A1I4C813</accession>
<dbReference type="Proteomes" id="UP000323300">
    <property type="component" value="Unassembled WGS sequence"/>
</dbReference>
<dbReference type="EMBL" id="FOSL01000012">
    <property type="protein sequence ID" value="SFK77284.1"/>
    <property type="molecule type" value="Genomic_DNA"/>
</dbReference>
<organism evidence="1 2">
    <name type="scientific">Neomesorhizobium albiziae</name>
    <dbReference type="NCBI Taxonomy" id="335020"/>
    <lineage>
        <taxon>Bacteria</taxon>
        <taxon>Pseudomonadati</taxon>
        <taxon>Pseudomonadota</taxon>
        <taxon>Alphaproteobacteria</taxon>
        <taxon>Hyphomicrobiales</taxon>
        <taxon>Phyllobacteriaceae</taxon>
        <taxon>Neomesorhizobium</taxon>
    </lineage>
</organism>